<protein>
    <recommendedName>
        <fullName evidence="4 6">Regulatory protein RecX</fullName>
    </recommendedName>
</protein>
<evidence type="ECO:0000313" key="10">
    <source>
        <dbReference type="EMBL" id="MDT2540106.1"/>
    </source>
</evidence>
<evidence type="ECO:0000313" key="11">
    <source>
        <dbReference type="Proteomes" id="UP001249240"/>
    </source>
</evidence>
<organism evidence="10 11">
    <name type="scientific">Enterococcus raffinosus</name>
    <dbReference type="NCBI Taxonomy" id="71452"/>
    <lineage>
        <taxon>Bacteria</taxon>
        <taxon>Bacillati</taxon>
        <taxon>Bacillota</taxon>
        <taxon>Bacilli</taxon>
        <taxon>Lactobacillales</taxon>
        <taxon>Enterococcaceae</taxon>
        <taxon>Enterococcus</taxon>
    </lineage>
</organism>
<comment type="subcellular location">
    <subcellularLocation>
        <location evidence="2 6">Cytoplasm</location>
    </subcellularLocation>
</comment>
<dbReference type="InterPro" id="IPR036388">
    <property type="entry name" value="WH-like_DNA-bd_sf"/>
</dbReference>
<dbReference type="Pfam" id="PF02631">
    <property type="entry name" value="RecX_HTH2"/>
    <property type="match status" value="1"/>
</dbReference>
<evidence type="ECO:0000256" key="5">
    <source>
        <dbReference type="ARBA" id="ARBA00022490"/>
    </source>
</evidence>
<evidence type="ECO:0000256" key="6">
    <source>
        <dbReference type="HAMAP-Rule" id="MF_01114"/>
    </source>
</evidence>
<dbReference type="InterPro" id="IPR053925">
    <property type="entry name" value="RecX_HTH_3rd"/>
</dbReference>
<feature type="domain" description="RecX third three-helical" evidence="8">
    <location>
        <begin position="153"/>
        <end position="200"/>
    </location>
</feature>
<keyword evidence="5 6" id="KW-0963">Cytoplasm</keyword>
<comment type="function">
    <text evidence="1 6">Modulates RecA activity.</text>
</comment>
<evidence type="ECO:0000259" key="7">
    <source>
        <dbReference type="Pfam" id="PF02631"/>
    </source>
</evidence>
<dbReference type="PANTHER" id="PTHR33602:SF1">
    <property type="entry name" value="REGULATORY PROTEIN RECX FAMILY PROTEIN"/>
    <property type="match status" value="1"/>
</dbReference>
<accession>A0AAW8T132</accession>
<evidence type="ECO:0000259" key="9">
    <source>
        <dbReference type="Pfam" id="PF21982"/>
    </source>
</evidence>
<dbReference type="HAMAP" id="MF_01114">
    <property type="entry name" value="RecX"/>
    <property type="match status" value="1"/>
</dbReference>
<gene>
    <name evidence="6 10" type="primary">recX</name>
    <name evidence="10" type="ORF">P7D78_18540</name>
</gene>
<dbReference type="EMBL" id="JARPXM010000027">
    <property type="protein sequence ID" value="MDT2540106.1"/>
    <property type="molecule type" value="Genomic_DNA"/>
</dbReference>
<dbReference type="InterPro" id="IPR053924">
    <property type="entry name" value="RecX_HTH_2nd"/>
</dbReference>
<evidence type="ECO:0000256" key="3">
    <source>
        <dbReference type="ARBA" id="ARBA00009695"/>
    </source>
</evidence>
<evidence type="ECO:0000259" key="8">
    <source>
        <dbReference type="Pfam" id="PF21981"/>
    </source>
</evidence>
<dbReference type="InterPro" id="IPR003783">
    <property type="entry name" value="Regulatory_RecX"/>
</dbReference>
<dbReference type="Pfam" id="PF21982">
    <property type="entry name" value="RecX_HTH1"/>
    <property type="match status" value="1"/>
</dbReference>
<evidence type="ECO:0000256" key="1">
    <source>
        <dbReference type="ARBA" id="ARBA00003529"/>
    </source>
</evidence>
<comment type="similarity">
    <text evidence="3 6">Belongs to the RecX family.</text>
</comment>
<dbReference type="GO" id="GO:0005737">
    <property type="term" value="C:cytoplasm"/>
    <property type="evidence" value="ECO:0007669"/>
    <property type="project" value="UniProtKB-SubCell"/>
</dbReference>
<dbReference type="RefSeq" id="WP_028020449.1">
    <property type="nucleotide sequence ID" value="NZ_BAAAXM010000012.1"/>
</dbReference>
<name>A0AAW8T132_9ENTE</name>
<proteinExistence type="inferred from homology"/>
<dbReference type="Pfam" id="PF21981">
    <property type="entry name" value="RecX_HTH3"/>
    <property type="match status" value="2"/>
</dbReference>
<dbReference type="InterPro" id="IPR053926">
    <property type="entry name" value="RecX_HTH_1st"/>
</dbReference>
<feature type="domain" description="RecX first three-helical" evidence="9">
    <location>
        <begin position="61"/>
        <end position="99"/>
    </location>
</feature>
<dbReference type="PANTHER" id="PTHR33602">
    <property type="entry name" value="REGULATORY PROTEIN RECX FAMILY PROTEIN"/>
    <property type="match status" value="1"/>
</dbReference>
<dbReference type="Proteomes" id="UP001249240">
    <property type="component" value="Unassembled WGS sequence"/>
</dbReference>
<feature type="domain" description="RecX third three-helical" evidence="8">
    <location>
        <begin position="210"/>
        <end position="257"/>
    </location>
</feature>
<evidence type="ECO:0000256" key="2">
    <source>
        <dbReference type="ARBA" id="ARBA00004496"/>
    </source>
</evidence>
<dbReference type="AlphaFoldDB" id="A0AAW8T132"/>
<reference evidence="10" key="1">
    <citation type="submission" date="2023-03" db="EMBL/GenBank/DDBJ databases">
        <authorList>
            <person name="Shen W."/>
            <person name="Cai J."/>
        </authorList>
    </citation>
    <scope>NUCLEOTIDE SEQUENCE</scope>
    <source>
        <strain evidence="10">B646-2</strain>
    </source>
</reference>
<comment type="caution">
    <text evidence="10">The sequence shown here is derived from an EMBL/GenBank/DDBJ whole genome shotgun (WGS) entry which is preliminary data.</text>
</comment>
<dbReference type="Gene3D" id="1.10.10.10">
    <property type="entry name" value="Winged helix-like DNA-binding domain superfamily/Winged helix DNA-binding domain"/>
    <property type="match status" value="4"/>
</dbReference>
<sequence>MLTVVKISQGRGPFYKVEFSNGEKLRLSEDTVVRHRLLKGQELEEKTLNEIKQEGKEDMGYQMALNYLSYQLRTEKEIRTYLKDNEIESTDRQKIVDRLKEMDLLNDLVYSESFIRTQMRLGDKGPRVLQQKLKQKGVKDSDIQQALYLYEGDEQYQVALHTAQKALRKFHHNSQREVKQKLQQLLMTKGFSSDISKRVLAEIDFSEIEEQENDALELQGEKLWRKNQRFEPAKRRQKVKQSLYQKGFQLDQIDAFIRGKEEEDE</sequence>
<dbReference type="NCBIfam" id="NF010733">
    <property type="entry name" value="PRK14135.1"/>
    <property type="match status" value="1"/>
</dbReference>
<feature type="domain" description="RecX second three-helical" evidence="7">
    <location>
        <begin position="106"/>
        <end position="147"/>
    </location>
</feature>
<dbReference type="GO" id="GO:0006282">
    <property type="term" value="P:regulation of DNA repair"/>
    <property type="evidence" value="ECO:0007669"/>
    <property type="project" value="UniProtKB-UniRule"/>
</dbReference>
<evidence type="ECO:0000256" key="4">
    <source>
        <dbReference type="ARBA" id="ARBA00018111"/>
    </source>
</evidence>